<evidence type="ECO:0000313" key="2">
    <source>
        <dbReference type="Proteomes" id="UP001202717"/>
    </source>
</evidence>
<sequence>MKKSIFIVIFLISSTLIFGQEEKALGVFESDTTWLKEIIEFPIGFAPDIKYEGYEDLRFAKKWRDKSHDEFWCYTFAWHIKNPIKQNVEILETNIKLYYDGLMEAVNKKKGYKVPETTVLFIKTDKNDQDIDYIGKIHVYDSFNIEDMITLNVKVKVNHCENKKSSTVVFQLSPQNFNHDIWKRFYEVKLKANFCD</sequence>
<dbReference type="Proteomes" id="UP001202717">
    <property type="component" value="Chromosome"/>
</dbReference>
<dbReference type="EMBL" id="CP116221">
    <property type="protein sequence ID" value="WCO03124.1"/>
    <property type="molecule type" value="Genomic_DNA"/>
</dbReference>
<keyword evidence="2" id="KW-1185">Reference proteome</keyword>
<dbReference type="RefSeq" id="WP_249994101.1">
    <property type="nucleotide sequence ID" value="NZ_CP116221.1"/>
</dbReference>
<reference evidence="1 2" key="1">
    <citation type="submission" date="2023-01" db="EMBL/GenBank/DDBJ databases">
        <title>Psychroserpens ponticola sp. nov., isolated from seawater.</title>
        <authorList>
            <person name="Kristyanto S."/>
            <person name="Jung J."/>
            <person name="Kim J.M."/>
            <person name="Jeon C.O."/>
        </authorList>
    </citation>
    <scope>NUCLEOTIDE SEQUENCE [LARGE SCALE GENOMIC DNA]</scope>
    <source>
        <strain evidence="1 2">MSW6</strain>
    </source>
</reference>
<gene>
    <name evidence="1" type="ORF">MUN68_006425</name>
</gene>
<organism evidence="1 2">
    <name type="scientific">Psychroserpens ponticola</name>
    <dbReference type="NCBI Taxonomy" id="2932268"/>
    <lineage>
        <taxon>Bacteria</taxon>
        <taxon>Pseudomonadati</taxon>
        <taxon>Bacteroidota</taxon>
        <taxon>Flavobacteriia</taxon>
        <taxon>Flavobacteriales</taxon>
        <taxon>Flavobacteriaceae</taxon>
        <taxon>Psychroserpens</taxon>
    </lineage>
</organism>
<proteinExistence type="predicted"/>
<protein>
    <submittedName>
        <fullName evidence="1">Uncharacterized protein</fullName>
    </submittedName>
</protein>
<evidence type="ECO:0000313" key="1">
    <source>
        <dbReference type="EMBL" id="WCO03124.1"/>
    </source>
</evidence>
<name>A0ABY7S1R4_9FLAO</name>
<accession>A0ABY7S1R4</accession>